<dbReference type="AlphaFoldDB" id="A0A512MG25"/>
<protein>
    <recommendedName>
        <fullName evidence="4">Periplasmic heavy metal sensor</fullName>
    </recommendedName>
</protein>
<sequence length="153" mass="17942">MSSRPKWLILSVLCSMLLAGGTAWFVTDWVLHRHAEGHAHAHLEPDFHAWMHEHLDITPEQHDKLEPLEEEFEQRRIVLRKEIREAGMELASALSEADANDAKLKAALERLNQKQGELQRVTLEHFFTMKRYLRPAQAQRLIEWTHDSLTREH</sequence>
<name>A0A512MG25_9BACT</name>
<dbReference type="Pfam" id="PF13801">
    <property type="entry name" value="Metal_resist"/>
    <property type="match status" value="1"/>
</dbReference>
<keyword evidence="3" id="KW-1185">Reference proteome</keyword>
<evidence type="ECO:0000256" key="1">
    <source>
        <dbReference type="SAM" id="Coils"/>
    </source>
</evidence>
<dbReference type="RefSeq" id="WP_170267035.1">
    <property type="nucleotide sequence ID" value="NZ_BKAG01000056.1"/>
</dbReference>
<accession>A0A512MG25</accession>
<gene>
    <name evidence="2" type="ORF">BGE01nite_49730</name>
</gene>
<reference evidence="2 3" key="1">
    <citation type="submission" date="2019-07" db="EMBL/GenBank/DDBJ databases">
        <title>Whole genome shotgun sequence of Brevifollis gellanilyticus NBRC 108608.</title>
        <authorList>
            <person name="Hosoyama A."/>
            <person name="Uohara A."/>
            <person name="Ohji S."/>
            <person name="Ichikawa N."/>
        </authorList>
    </citation>
    <scope>NUCLEOTIDE SEQUENCE [LARGE SCALE GENOMIC DNA]</scope>
    <source>
        <strain evidence="2 3">NBRC 108608</strain>
    </source>
</reference>
<organism evidence="2 3">
    <name type="scientific">Brevifollis gellanilyticus</name>
    <dbReference type="NCBI Taxonomy" id="748831"/>
    <lineage>
        <taxon>Bacteria</taxon>
        <taxon>Pseudomonadati</taxon>
        <taxon>Verrucomicrobiota</taxon>
        <taxon>Verrucomicrobiia</taxon>
        <taxon>Verrucomicrobiales</taxon>
        <taxon>Verrucomicrobiaceae</taxon>
    </lineage>
</organism>
<comment type="caution">
    <text evidence="2">The sequence shown here is derived from an EMBL/GenBank/DDBJ whole genome shotgun (WGS) entry which is preliminary data.</text>
</comment>
<evidence type="ECO:0000313" key="2">
    <source>
        <dbReference type="EMBL" id="GEP45682.1"/>
    </source>
</evidence>
<dbReference type="Proteomes" id="UP000321577">
    <property type="component" value="Unassembled WGS sequence"/>
</dbReference>
<dbReference type="Gene3D" id="1.20.120.1490">
    <property type="match status" value="1"/>
</dbReference>
<dbReference type="EMBL" id="BKAG01000056">
    <property type="protein sequence ID" value="GEP45682.1"/>
    <property type="molecule type" value="Genomic_DNA"/>
</dbReference>
<evidence type="ECO:0008006" key="4">
    <source>
        <dbReference type="Google" id="ProtNLM"/>
    </source>
</evidence>
<evidence type="ECO:0000313" key="3">
    <source>
        <dbReference type="Proteomes" id="UP000321577"/>
    </source>
</evidence>
<proteinExistence type="predicted"/>
<keyword evidence="1" id="KW-0175">Coiled coil</keyword>
<feature type="coiled-coil region" evidence="1">
    <location>
        <begin position="94"/>
        <end position="124"/>
    </location>
</feature>
<dbReference type="InterPro" id="IPR025961">
    <property type="entry name" value="Metal_resist"/>
</dbReference>